<dbReference type="GO" id="GO:0005737">
    <property type="term" value="C:cytoplasm"/>
    <property type="evidence" value="ECO:0007669"/>
    <property type="project" value="UniProtKB-SubCell"/>
</dbReference>
<evidence type="ECO:0000256" key="2">
    <source>
        <dbReference type="ARBA" id="ARBA00022603"/>
    </source>
</evidence>
<comment type="similarity">
    <text evidence="5">Belongs to the methyltransferase superfamily. Tam family.</text>
</comment>
<sequence>MAWDPERYLQFDNLRLRPALDLIARIPAVQPLQVVDLGCGPGNVTMLLKERWPAANVLGIDNSTEMLARAGAEHAGVRWEQADARLWQADSEVDVLFSNAALHWLDDHATLFAHLASQLGMRGILAVQMPANFDAPSHQAIRNLAGSRAWRERLADSRMGAVEGAGFYYSLLGARFHIVDVWETVYWQRLTGDNPILSWLSGTTLVPYFSRLGEDDRRAFSAELGEMLKAAYPMSPDGSVLFPFRRLFMVARNPQR</sequence>
<evidence type="ECO:0000259" key="6">
    <source>
        <dbReference type="Pfam" id="PF13649"/>
    </source>
</evidence>
<dbReference type="EC" id="2.1.1.144" evidence="5"/>
<evidence type="ECO:0000313" key="7">
    <source>
        <dbReference type="EMBL" id="TDN45047.1"/>
    </source>
</evidence>
<organism evidence="7 8">
    <name type="scientific">Azoarcus indigens</name>
    <dbReference type="NCBI Taxonomy" id="29545"/>
    <lineage>
        <taxon>Bacteria</taxon>
        <taxon>Pseudomonadati</taxon>
        <taxon>Pseudomonadota</taxon>
        <taxon>Betaproteobacteria</taxon>
        <taxon>Rhodocyclales</taxon>
        <taxon>Zoogloeaceae</taxon>
        <taxon>Azoarcus</taxon>
    </lineage>
</organism>
<dbReference type="Pfam" id="PF13649">
    <property type="entry name" value="Methyltransf_25"/>
    <property type="match status" value="1"/>
</dbReference>
<dbReference type="PANTHER" id="PTHR43861">
    <property type="entry name" value="TRANS-ACONITATE 2-METHYLTRANSFERASE-RELATED"/>
    <property type="match status" value="1"/>
</dbReference>
<dbReference type="EMBL" id="SNVV01000031">
    <property type="protein sequence ID" value="TDN45047.1"/>
    <property type="molecule type" value="Genomic_DNA"/>
</dbReference>
<comment type="function">
    <text evidence="5">Catalyzes the S-adenosylmethionine monomethyl esterification of trans-aconitate.</text>
</comment>
<reference evidence="7 8" key="1">
    <citation type="submission" date="2019-03" db="EMBL/GenBank/DDBJ databases">
        <title>Genomic Encyclopedia of Type Strains, Phase IV (KMG-IV): sequencing the most valuable type-strain genomes for metagenomic binning, comparative biology and taxonomic classification.</title>
        <authorList>
            <person name="Goeker M."/>
        </authorList>
    </citation>
    <scope>NUCLEOTIDE SEQUENCE [LARGE SCALE GENOMIC DNA]</scope>
    <source>
        <strain evidence="7 8">DSM 12121</strain>
    </source>
</reference>
<keyword evidence="8" id="KW-1185">Reference proteome</keyword>
<keyword evidence="1 5" id="KW-0963">Cytoplasm</keyword>
<keyword evidence="2 5" id="KW-0489">Methyltransferase</keyword>
<accession>A0A4R6DJY4</accession>
<dbReference type="RefSeq" id="WP_133594935.1">
    <property type="nucleotide sequence ID" value="NZ_SNVV01000031.1"/>
</dbReference>
<dbReference type="InterPro" id="IPR041698">
    <property type="entry name" value="Methyltransf_25"/>
</dbReference>
<evidence type="ECO:0000256" key="4">
    <source>
        <dbReference type="ARBA" id="ARBA00022691"/>
    </source>
</evidence>
<dbReference type="Gene3D" id="1.10.150.290">
    <property type="entry name" value="S-adenosyl-L-methionine-dependent methyltransferases"/>
    <property type="match status" value="1"/>
</dbReference>
<dbReference type="GO" id="GO:0032259">
    <property type="term" value="P:methylation"/>
    <property type="evidence" value="ECO:0007669"/>
    <property type="project" value="UniProtKB-KW"/>
</dbReference>
<evidence type="ECO:0000256" key="1">
    <source>
        <dbReference type="ARBA" id="ARBA00022490"/>
    </source>
</evidence>
<dbReference type="PANTHER" id="PTHR43861:SF1">
    <property type="entry name" value="TRANS-ACONITATE 2-METHYLTRANSFERASE"/>
    <property type="match status" value="1"/>
</dbReference>
<dbReference type="HAMAP" id="MF_00560">
    <property type="entry name" value="Tran_acon_Me_trans"/>
    <property type="match status" value="1"/>
</dbReference>
<comment type="catalytic activity">
    <reaction evidence="5">
        <text>trans-aconitate + S-adenosyl-L-methionine = (E)-3-(methoxycarbonyl)pent-2-enedioate + S-adenosyl-L-homocysteine</text>
        <dbReference type="Rhea" id="RHEA:14969"/>
        <dbReference type="ChEBI" id="CHEBI:15708"/>
        <dbReference type="ChEBI" id="CHEBI:57470"/>
        <dbReference type="ChEBI" id="CHEBI:57856"/>
        <dbReference type="ChEBI" id="CHEBI:59789"/>
        <dbReference type="EC" id="2.1.1.144"/>
    </reaction>
</comment>
<dbReference type="SUPFAM" id="SSF53335">
    <property type="entry name" value="S-adenosyl-L-methionine-dependent methyltransferases"/>
    <property type="match status" value="1"/>
</dbReference>
<gene>
    <name evidence="5" type="primary">tam</name>
    <name evidence="7" type="ORF">C7389_13117</name>
</gene>
<evidence type="ECO:0000313" key="8">
    <source>
        <dbReference type="Proteomes" id="UP000295129"/>
    </source>
</evidence>
<comment type="subcellular location">
    <subcellularLocation>
        <location evidence="5">Cytoplasm</location>
    </subcellularLocation>
</comment>
<evidence type="ECO:0000256" key="3">
    <source>
        <dbReference type="ARBA" id="ARBA00022679"/>
    </source>
</evidence>
<comment type="caution">
    <text evidence="7">The sequence shown here is derived from an EMBL/GenBank/DDBJ whole genome shotgun (WGS) entry which is preliminary data.</text>
</comment>
<keyword evidence="3 5" id="KW-0808">Transferase</keyword>
<dbReference type="Proteomes" id="UP000295129">
    <property type="component" value="Unassembled WGS sequence"/>
</dbReference>
<keyword evidence="4 5" id="KW-0949">S-adenosyl-L-methionine</keyword>
<protein>
    <recommendedName>
        <fullName evidence="5">Trans-aconitate 2-methyltransferase</fullName>
        <ecNumber evidence="5">2.1.1.144</ecNumber>
    </recommendedName>
</protein>
<dbReference type="GO" id="GO:0030798">
    <property type="term" value="F:trans-aconitate 2-methyltransferase activity"/>
    <property type="evidence" value="ECO:0007669"/>
    <property type="project" value="UniProtKB-UniRule"/>
</dbReference>
<evidence type="ECO:0000256" key="5">
    <source>
        <dbReference type="HAMAP-Rule" id="MF_00560"/>
    </source>
</evidence>
<dbReference type="OrthoDB" id="9795085at2"/>
<dbReference type="InterPro" id="IPR023506">
    <property type="entry name" value="Trans-aconitate_MeTrfase"/>
</dbReference>
<dbReference type="CDD" id="cd02440">
    <property type="entry name" value="AdoMet_MTases"/>
    <property type="match status" value="1"/>
</dbReference>
<dbReference type="AlphaFoldDB" id="A0A4R6DJY4"/>
<feature type="domain" description="Methyltransferase" evidence="6">
    <location>
        <begin position="34"/>
        <end position="119"/>
    </location>
</feature>
<dbReference type="InterPro" id="IPR023149">
    <property type="entry name" value="Trans_acon_MeTrfase_C"/>
</dbReference>
<dbReference type="InterPro" id="IPR029063">
    <property type="entry name" value="SAM-dependent_MTases_sf"/>
</dbReference>
<name>A0A4R6DJY4_9RHOO</name>
<proteinExistence type="inferred from homology"/>
<dbReference type="Gene3D" id="3.40.50.150">
    <property type="entry name" value="Vaccinia Virus protein VP39"/>
    <property type="match status" value="1"/>
</dbReference>